<evidence type="ECO:0000256" key="6">
    <source>
        <dbReference type="ARBA" id="ARBA00022895"/>
    </source>
</evidence>
<organism evidence="11 12">
    <name type="scientific">Phialemonium thermophilum</name>
    <dbReference type="NCBI Taxonomy" id="223376"/>
    <lineage>
        <taxon>Eukaryota</taxon>
        <taxon>Fungi</taxon>
        <taxon>Dikarya</taxon>
        <taxon>Ascomycota</taxon>
        <taxon>Pezizomycotina</taxon>
        <taxon>Sordariomycetes</taxon>
        <taxon>Sordariomycetidae</taxon>
        <taxon>Cephalothecales</taxon>
        <taxon>Cephalothecaceae</taxon>
        <taxon>Phialemonium</taxon>
    </lineage>
</organism>
<keyword evidence="8" id="KW-0539">Nucleus</keyword>
<accession>A0ABR3WGI5</accession>
<dbReference type="Pfam" id="PF02765">
    <property type="entry name" value="POT1"/>
    <property type="match status" value="1"/>
</dbReference>
<gene>
    <name evidence="11" type="ORF">VTK73DRAFT_7068</name>
</gene>
<dbReference type="InterPro" id="IPR032042">
    <property type="entry name" value="POT1PC"/>
</dbReference>
<evidence type="ECO:0000256" key="8">
    <source>
        <dbReference type="ARBA" id="ARBA00023242"/>
    </source>
</evidence>
<feature type="compositionally biased region" description="Basic and acidic residues" evidence="9">
    <location>
        <begin position="394"/>
        <end position="405"/>
    </location>
</feature>
<feature type="compositionally biased region" description="Basic and acidic residues" evidence="9">
    <location>
        <begin position="367"/>
        <end position="384"/>
    </location>
</feature>
<keyword evidence="7" id="KW-0238">DNA-binding</keyword>
<evidence type="ECO:0000256" key="2">
    <source>
        <dbReference type="ARBA" id="ARBA00004574"/>
    </source>
</evidence>
<comment type="subcellular location">
    <subcellularLocation>
        <location evidence="2">Chromosome</location>
        <location evidence="2">Telomere</location>
    </subcellularLocation>
    <subcellularLocation>
        <location evidence="1">Nucleus</location>
    </subcellularLocation>
</comment>
<keyword evidence="6" id="KW-0779">Telomere</keyword>
<comment type="similarity">
    <text evidence="3">Belongs to the telombin family.</text>
</comment>
<feature type="region of interest" description="Disordered" evidence="9">
    <location>
        <begin position="367"/>
        <end position="405"/>
    </location>
</feature>
<proteinExistence type="inferred from homology"/>
<feature type="region of interest" description="Disordered" evidence="9">
    <location>
        <begin position="589"/>
        <end position="627"/>
    </location>
</feature>
<evidence type="ECO:0000256" key="3">
    <source>
        <dbReference type="ARBA" id="ARBA00008442"/>
    </source>
</evidence>
<feature type="compositionally biased region" description="Basic and acidic residues" evidence="9">
    <location>
        <begin position="614"/>
        <end position="627"/>
    </location>
</feature>
<dbReference type="Gene3D" id="2.40.50.140">
    <property type="entry name" value="Nucleic acid-binding proteins"/>
    <property type="match status" value="2"/>
</dbReference>
<evidence type="ECO:0000256" key="7">
    <source>
        <dbReference type="ARBA" id="ARBA00023125"/>
    </source>
</evidence>
<name>A0ABR3WGI5_9PEZI</name>
<sequence length="675" mass="77042">MPSWVSSSSVRQRQSRDLITGFTSIRDLLDGAIQPGSLANVIGLIRDCRLPIKTKGADYKAMWTIYDLSTQHDGDTLDINIFWPLEHIPDVGAGDAVLVKQAKVQRFKANALSLITASRTVIHVFAASRILRPPNSARSALLPSKRHKEASLPTDKECDYISIFYHSISKDDLPDDEQFKTIKIQSLNVKDKFALLQDVRDGKFHDLVVQVVRDPFDLGDKITLYVSDYTENSSFFNYTWEGVRDLDLGESHGYGSQGPTSSGKQWIGPYGKKAMQVTCYEPHASYIRSEVKVGSWIELQNVQMKFGRNGAYLEGYLREDQNARSHRIRVRAFDISDEDNKDPRLKKALRRCRDYLEQKKADLERLKTDEFGSKRKREEPEKKVKNTRQRRKEKREQAQARNQLECRKEQALDLNPLVTSESMNTPITTVEDILEPIIYEPLVNGEVVRIPLPFVCRKYRAAVRVVDFRPCCLEDFACRHRVPLCDHMFSDDENESNTTDSPATEDEAVLPSRLVWEWRFMLQLEDAAPKTKEPSRFWVVVDNASAQYLTDLDASDLRQDTETLAKLREKLFTLWGDLEERKSREIAARKAAAAAKKRRPDDMPPLDSSDDDDVGHRDTNADGKGKERAFSNKPFSCCIMQYGLKAREDNPALVDAGAGKKWVRMYGLFGTRICS</sequence>
<keyword evidence="5" id="KW-0158">Chromosome</keyword>
<dbReference type="PANTHER" id="PTHR14513">
    <property type="entry name" value="PROTECTION OF TELOMERES 1"/>
    <property type="match status" value="1"/>
</dbReference>
<protein>
    <recommendedName>
        <fullName evidence="4">Protection of telomeres protein 1</fullName>
    </recommendedName>
</protein>
<dbReference type="InterPro" id="IPR011564">
    <property type="entry name" value="Telomer_end-bd_POT1/Cdc13"/>
</dbReference>
<evidence type="ECO:0000259" key="10">
    <source>
        <dbReference type="SMART" id="SM00976"/>
    </source>
</evidence>
<dbReference type="PANTHER" id="PTHR14513:SF0">
    <property type="entry name" value="PROTECTION OF TELOMERES PROTEIN 1"/>
    <property type="match status" value="1"/>
</dbReference>
<dbReference type="Proteomes" id="UP001586593">
    <property type="component" value="Unassembled WGS sequence"/>
</dbReference>
<feature type="domain" description="Telomeric single stranded DNA binding POT1/Cdc13" evidence="10">
    <location>
        <begin position="22"/>
        <end position="169"/>
    </location>
</feature>
<dbReference type="SUPFAM" id="SSF50249">
    <property type="entry name" value="Nucleic acid-binding proteins"/>
    <property type="match status" value="2"/>
</dbReference>
<dbReference type="SMART" id="SM00976">
    <property type="entry name" value="Telo_bind"/>
    <property type="match status" value="1"/>
</dbReference>
<dbReference type="EMBL" id="JAZHXJ010000427">
    <property type="protein sequence ID" value="KAL1861494.1"/>
    <property type="molecule type" value="Genomic_DNA"/>
</dbReference>
<dbReference type="Pfam" id="PF16686">
    <property type="entry name" value="POT1PC"/>
    <property type="match status" value="1"/>
</dbReference>
<keyword evidence="12" id="KW-1185">Reference proteome</keyword>
<dbReference type="InterPro" id="IPR012340">
    <property type="entry name" value="NA-bd_OB-fold"/>
</dbReference>
<evidence type="ECO:0000313" key="11">
    <source>
        <dbReference type="EMBL" id="KAL1861494.1"/>
    </source>
</evidence>
<evidence type="ECO:0000256" key="9">
    <source>
        <dbReference type="SAM" id="MobiDB-lite"/>
    </source>
</evidence>
<reference evidence="11 12" key="1">
    <citation type="journal article" date="2024" name="Commun. Biol.">
        <title>Comparative genomic analysis of thermophilic fungi reveals convergent evolutionary adaptations and gene losses.</title>
        <authorList>
            <person name="Steindorff A.S."/>
            <person name="Aguilar-Pontes M.V."/>
            <person name="Robinson A.J."/>
            <person name="Andreopoulos B."/>
            <person name="LaButti K."/>
            <person name="Kuo A."/>
            <person name="Mondo S."/>
            <person name="Riley R."/>
            <person name="Otillar R."/>
            <person name="Haridas S."/>
            <person name="Lipzen A."/>
            <person name="Grimwood J."/>
            <person name="Schmutz J."/>
            <person name="Clum A."/>
            <person name="Reid I.D."/>
            <person name="Moisan M.C."/>
            <person name="Butler G."/>
            <person name="Nguyen T.T.M."/>
            <person name="Dewar K."/>
            <person name="Conant G."/>
            <person name="Drula E."/>
            <person name="Henrissat B."/>
            <person name="Hansel C."/>
            <person name="Singer S."/>
            <person name="Hutchinson M.I."/>
            <person name="de Vries R.P."/>
            <person name="Natvig D.O."/>
            <person name="Powell A.J."/>
            <person name="Tsang A."/>
            <person name="Grigoriev I.V."/>
        </authorList>
    </citation>
    <scope>NUCLEOTIDE SEQUENCE [LARGE SCALE GENOMIC DNA]</scope>
    <source>
        <strain evidence="11 12">ATCC 24622</strain>
    </source>
</reference>
<evidence type="ECO:0000313" key="12">
    <source>
        <dbReference type="Proteomes" id="UP001586593"/>
    </source>
</evidence>
<dbReference type="InterPro" id="IPR028389">
    <property type="entry name" value="POT1"/>
</dbReference>
<evidence type="ECO:0000256" key="1">
    <source>
        <dbReference type="ARBA" id="ARBA00004123"/>
    </source>
</evidence>
<evidence type="ECO:0000256" key="5">
    <source>
        <dbReference type="ARBA" id="ARBA00022454"/>
    </source>
</evidence>
<comment type="caution">
    <text evidence="11">The sequence shown here is derived from an EMBL/GenBank/DDBJ whole genome shotgun (WGS) entry which is preliminary data.</text>
</comment>
<evidence type="ECO:0000256" key="4">
    <source>
        <dbReference type="ARBA" id="ARBA00015253"/>
    </source>
</evidence>